<dbReference type="AlphaFoldDB" id="A0A0L0DC60"/>
<keyword evidence="1" id="KW-0175">Coiled coil</keyword>
<accession>A0A0L0DC60</accession>
<feature type="region of interest" description="Disordered" evidence="2">
    <location>
        <begin position="1"/>
        <end position="125"/>
    </location>
</feature>
<reference evidence="3 4" key="1">
    <citation type="submission" date="2010-05" db="EMBL/GenBank/DDBJ databases">
        <title>The Genome Sequence of Thecamonas trahens ATCC 50062.</title>
        <authorList>
            <consortium name="The Broad Institute Genome Sequencing Platform"/>
            <person name="Russ C."/>
            <person name="Cuomo C."/>
            <person name="Shea T."/>
            <person name="Young S.K."/>
            <person name="Zeng Q."/>
            <person name="Koehrsen M."/>
            <person name="Haas B."/>
            <person name="Borodovsky M."/>
            <person name="Guigo R."/>
            <person name="Alvarado L."/>
            <person name="Berlin A."/>
            <person name="Bochicchio J."/>
            <person name="Borenstein D."/>
            <person name="Chapman S."/>
            <person name="Chen Z."/>
            <person name="Freedman E."/>
            <person name="Gellesch M."/>
            <person name="Goldberg J."/>
            <person name="Griggs A."/>
            <person name="Gujja S."/>
            <person name="Heilman E."/>
            <person name="Heiman D."/>
            <person name="Hepburn T."/>
            <person name="Howarth C."/>
            <person name="Jen D."/>
            <person name="Larson L."/>
            <person name="Mehta T."/>
            <person name="Park D."/>
            <person name="Pearson M."/>
            <person name="Roberts A."/>
            <person name="Saif S."/>
            <person name="Shenoy N."/>
            <person name="Sisk P."/>
            <person name="Stolte C."/>
            <person name="Sykes S."/>
            <person name="Thomson T."/>
            <person name="Walk T."/>
            <person name="White J."/>
            <person name="Yandava C."/>
            <person name="Burger G."/>
            <person name="Gray M.W."/>
            <person name="Holland P.W.H."/>
            <person name="King N."/>
            <person name="Lang F.B.F."/>
            <person name="Roger A.J."/>
            <person name="Ruiz-Trillo I."/>
            <person name="Lander E."/>
            <person name="Nusbaum C."/>
        </authorList>
    </citation>
    <scope>NUCLEOTIDE SEQUENCE [LARGE SCALE GENOMIC DNA]</scope>
    <source>
        <strain evidence="3 4">ATCC 50062</strain>
    </source>
</reference>
<feature type="compositionally biased region" description="Basic and acidic residues" evidence="2">
    <location>
        <begin position="76"/>
        <end position="88"/>
    </location>
</feature>
<feature type="compositionally biased region" description="Pro residues" evidence="2">
    <location>
        <begin position="102"/>
        <end position="120"/>
    </location>
</feature>
<keyword evidence="4" id="KW-1185">Reference proteome</keyword>
<dbReference type="PANTHER" id="PTHR35970">
    <property type="entry name" value="SODIUM CHANNEL AND CLATHRIN LINKER 1"/>
    <property type="match status" value="1"/>
</dbReference>
<dbReference type="OMA" id="IFMEREM"/>
<feature type="region of interest" description="Disordered" evidence="2">
    <location>
        <begin position="578"/>
        <end position="623"/>
    </location>
</feature>
<evidence type="ECO:0000313" key="4">
    <source>
        <dbReference type="Proteomes" id="UP000054408"/>
    </source>
</evidence>
<dbReference type="RefSeq" id="XP_013758311.1">
    <property type="nucleotide sequence ID" value="XM_013902857.1"/>
</dbReference>
<feature type="compositionally biased region" description="Low complexity" evidence="2">
    <location>
        <begin position="819"/>
        <end position="846"/>
    </location>
</feature>
<feature type="compositionally biased region" description="Low complexity" evidence="2">
    <location>
        <begin position="21"/>
        <end position="36"/>
    </location>
</feature>
<name>A0A0L0DC60_THETB</name>
<feature type="region of interest" description="Disordered" evidence="2">
    <location>
        <begin position="819"/>
        <end position="860"/>
    </location>
</feature>
<dbReference type="PANTHER" id="PTHR35970:SF1">
    <property type="entry name" value="SODIUM CHANNEL AND CLATHRIN LINKER 1"/>
    <property type="match status" value="1"/>
</dbReference>
<dbReference type="GO" id="GO:0060271">
    <property type="term" value="P:cilium assembly"/>
    <property type="evidence" value="ECO:0007669"/>
    <property type="project" value="TreeGrafter"/>
</dbReference>
<evidence type="ECO:0000256" key="1">
    <source>
        <dbReference type="SAM" id="Coils"/>
    </source>
</evidence>
<dbReference type="GeneID" id="25564173"/>
<sequence>MAGTQPRRSERGRELPPPPSAATAAAAHATGSSASRRSAKRRHRRHRRHRTRDGSSYRIPYESGSLSRSAGPAEDDASHIDHADHADHAASASASARRDQPPLSPSPSPPRRASSPPPPVDTSAGDAAFLRDYAARLSVELAREQGTVLDPAEAAVLVAEAEAAGAAGGRGGSLPDDTPVPAWWTDRALVAPLIVSYDTHVDALQETARVREEQLTAARTNIATLASENSSLRAELDRALEALHSRASDAAASGSGLAVAAAGLTPSDAEELAEMHDRIGLYQEENNILMSQVSVLQGEVDALRTELDSTRSSSSSSSTQLQRMAASLDEATAVAAEASARAAALQDELDRKSSELELREQEAASARAANSALEETVARAKLQTAEYKDAVDSLAAQQAALVSEASAAADAVQASAVLRSKITDLERSLEAANARATQREHALVQERDEVVTAMHSLERRLETSQRDLDEAYLRVKQALDALDEVRSERDRALLRAQHAEASLESCQTSLAAAMAGESADHAALLAAERARWEAELEKTSRELGAAQDANIKLSAESERLAREAKRFEAELEAIQSTAGRRRAREREEELTGALRTAQRAAADADATAESARNKHRRKEAEWARERATLETQLTEASKRIRHLESESLAAHDERVTALESRNAMAEQVKLAQDAAARTERRAATQLATLERSSQAAVGDLEHALRLAQRNLDDHALEAQELVAAQKALTAKWRAAASATADEFSAARKDLEAQLARAHTRIDQLSGRVADLLRERASMMEAAEAQAVVTSQLRAMLDAAERKAAADKLRIAKLAAAPAANENAPADAAAGPAPAAPASSLRASLEAQKQRHKSTSQSLRA</sequence>
<dbReference type="STRING" id="461836.A0A0L0DC60"/>
<feature type="compositionally biased region" description="Basic residues" evidence="2">
    <location>
        <begin position="37"/>
        <end position="51"/>
    </location>
</feature>
<dbReference type="Proteomes" id="UP000054408">
    <property type="component" value="Unassembled WGS sequence"/>
</dbReference>
<dbReference type="InterPro" id="IPR038911">
    <property type="entry name" value="SCLT1"/>
</dbReference>
<gene>
    <name evidence="3" type="ORF">AMSG_04637</name>
</gene>
<protein>
    <submittedName>
        <fullName evidence="3">Uncharacterized protein</fullName>
    </submittedName>
</protein>
<organism evidence="3 4">
    <name type="scientific">Thecamonas trahens ATCC 50062</name>
    <dbReference type="NCBI Taxonomy" id="461836"/>
    <lineage>
        <taxon>Eukaryota</taxon>
        <taxon>Apusozoa</taxon>
        <taxon>Apusomonadida</taxon>
        <taxon>Apusomonadidae</taxon>
        <taxon>Thecamonas</taxon>
    </lineage>
</organism>
<proteinExistence type="predicted"/>
<dbReference type="EMBL" id="GL349452">
    <property type="protein sequence ID" value="KNC48893.1"/>
    <property type="molecule type" value="Genomic_DNA"/>
</dbReference>
<feature type="compositionally biased region" description="Low complexity" evidence="2">
    <location>
        <begin position="591"/>
        <end position="608"/>
    </location>
</feature>
<dbReference type="GO" id="GO:0005814">
    <property type="term" value="C:centriole"/>
    <property type="evidence" value="ECO:0007669"/>
    <property type="project" value="TreeGrafter"/>
</dbReference>
<feature type="coiled-coil region" evidence="1">
    <location>
        <begin position="215"/>
        <end position="242"/>
    </location>
</feature>
<evidence type="ECO:0000256" key="2">
    <source>
        <dbReference type="SAM" id="MobiDB-lite"/>
    </source>
</evidence>
<evidence type="ECO:0000313" key="3">
    <source>
        <dbReference type="EMBL" id="KNC48893.1"/>
    </source>
</evidence>
<feature type="coiled-coil region" evidence="1">
    <location>
        <begin position="328"/>
        <end position="390"/>
    </location>
</feature>